<sequence length="107" mass="11420">MLAAVKDLAMKIAGRRPMTVIRDGVRWADDTLPPGVRTAAGFLLMIGGLFGFLPVLGFWMLPLGGAVAALDIPFLRRRLLGWLDRVGAEPDRATPGGASTPRPGRPT</sequence>
<keyword evidence="2" id="KW-1133">Transmembrane helix</keyword>
<evidence type="ECO:0000313" key="3">
    <source>
        <dbReference type="EMBL" id="GHD51752.1"/>
    </source>
</evidence>
<keyword evidence="2" id="KW-0812">Transmembrane</keyword>
<proteinExistence type="predicted"/>
<evidence type="ECO:0000313" key="4">
    <source>
        <dbReference type="Proteomes" id="UP000630353"/>
    </source>
</evidence>
<comment type="caution">
    <text evidence="3">The sequence shown here is derived from an EMBL/GenBank/DDBJ whole genome shotgun (WGS) entry which is preliminary data.</text>
</comment>
<reference evidence="3" key="1">
    <citation type="journal article" date="2014" name="Int. J. Syst. Evol. Microbiol.">
        <title>Complete genome sequence of Corynebacterium casei LMG S-19264T (=DSM 44701T), isolated from a smear-ripened cheese.</title>
        <authorList>
            <consortium name="US DOE Joint Genome Institute (JGI-PGF)"/>
            <person name="Walter F."/>
            <person name="Albersmeier A."/>
            <person name="Kalinowski J."/>
            <person name="Ruckert C."/>
        </authorList>
    </citation>
    <scope>NUCLEOTIDE SEQUENCE</scope>
    <source>
        <strain evidence="3">KCTC 42651</strain>
    </source>
</reference>
<accession>A0A918XSK5</accession>
<dbReference type="EMBL" id="BMZS01000005">
    <property type="protein sequence ID" value="GHD51752.1"/>
    <property type="molecule type" value="Genomic_DNA"/>
</dbReference>
<dbReference type="Proteomes" id="UP000630353">
    <property type="component" value="Unassembled WGS sequence"/>
</dbReference>
<protein>
    <recommendedName>
        <fullName evidence="5">Transmembrane protein (PGPGW)</fullName>
    </recommendedName>
</protein>
<feature type="transmembrane region" description="Helical" evidence="2">
    <location>
        <begin position="42"/>
        <end position="70"/>
    </location>
</feature>
<dbReference type="AlphaFoldDB" id="A0A918XSK5"/>
<gene>
    <name evidence="3" type="ORF">GCM10017083_26540</name>
</gene>
<feature type="region of interest" description="Disordered" evidence="1">
    <location>
        <begin position="87"/>
        <end position="107"/>
    </location>
</feature>
<reference evidence="3" key="2">
    <citation type="submission" date="2020-09" db="EMBL/GenBank/DDBJ databases">
        <authorList>
            <person name="Sun Q."/>
            <person name="Kim S."/>
        </authorList>
    </citation>
    <scope>NUCLEOTIDE SEQUENCE</scope>
    <source>
        <strain evidence="3">KCTC 42651</strain>
    </source>
</reference>
<evidence type="ECO:0000256" key="2">
    <source>
        <dbReference type="SAM" id="Phobius"/>
    </source>
</evidence>
<evidence type="ECO:0000256" key="1">
    <source>
        <dbReference type="SAM" id="MobiDB-lite"/>
    </source>
</evidence>
<keyword evidence="4" id="KW-1185">Reference proteome</keyword>
<evidence type="ECO:0008006" key="5">
    <source>
        <dbReference type="Google" id="ProtNLM"/>
    </source>
</evidence>
<name>A0A918XSK5_9PROT</name>
<keyword evidence="2" id="KW-0472">Membrane</keyword>
<organism evidence="3 4">
    <name type="scientific">Thalassobaculum fulvum</name>
    <dbReference type="NCBI Taxonomy" id="1633335"/>
    <lineage>
        <taxon>Bacteria</taxon>
        <taxon>Pseudomonadati</taxon>
        <taxon>Pseudomonadota</taxon>
        <taxon>Alphaproteobacteria</taxon>
        <taxon>Rhodospirillales</taxon>
        <taxon>Thalassobaculaceae</taxon>
        <taxon>Thalassobaculum</taxon>
    </lineage>
</organism>